<keyword evidence="3" id="KW-1185">Reference proteome</keyword>
<sequence>MDLAQLQRAFQRHLLDADATIASAIASSERVPAGTRLGIYADAYRLRLIDALAANYPRLQQLLGTEAFGELAQTYLREHPSKNTSVRWFGDQLAGHLVDRHGDQPALAELAAWEWAIANAFDAADTPPLTEDDLSRIEPDQWPTLRFRLHSSARLLSLSTNAPALFKTLSVDEIPPAPESSDRPHSWLIWRQDLAPHYRPVAEEESALLQRLVAGATFEALCELLCEWHEAEDVPARAAIALKGWIREQLLIRAAD</sequence>
<proteinExistence type="predicted"/>
<reference evidence="2 3" key="1">
    <citation type="submission" date="2020-08" db="EMBL/GenBank/DDBJ databases">
        <title>Genomic Encyclopedia of Type Strains, Phase IV (KMG-IV): sequencing the most valuable type-strain genomes for metagenomic binning, comparative biology and taxonomic classification.</title>
        <authorList>
            <person name="Goeker M."/>
        </authorList>
    </citation>
    <scope>NUCLEOTIDE SEQUENCE [LARGE SCALE GENOMIC DNA]</scope>
    <source>
        <strain evidence="2 3">DSM 26723</strain>
    </source>
</reference>
<protein>
    <recommendedName>
        <fullName evidence="1">Putative DNA-binding domain-containing protein</fullName>
    </recommendedName>
</protein>
<organism evidence="2 3">
    <name type="scientific">Povalibacter uvarum</name>
    <dbReference type="NCBI Taxonomy" id="732238"/>
    <lineage>
        <taxon>Bacteria</taxon>
        <taxon>Pseudomonadati</taxon>
        <taxon>Pseudomonadota</taxon>
        <taxon>Gammaproteobacteria</taxon>
        <taxon>Steroidobacterales</taxon>
        <taxon>Steroidobacteraceae</taxon>
        <taxon>Povalibacter</taxon>
    </lineage>
</organism>
<dbReference type="InterPro" id="IPR044922">
    <property type="entry name" value="DUF2063_N_sf"/>
</dbReference>
<dbReference type="RefSeq" id="WP_184333901.1">
    <property type="nucleotide sequence ID" value="NZ_JACHHZ010000004.1"/>
</dbReference>
<evidence type="ECO:0000313" key="2">
    <source>
        <dbReference type="EMBL" id="MBB6094482.1"/>
    </source>
</evidence>
<comment type="caution">
    <text evidence="2">The sequence shown here is derived from an EMBL/GenBank/DDBJ whole genome shotgun (WGS) entry which is preliminary data.</text>
</comment>
<evidence type="ECO:0000259" key="1">
    <source>
        <dbReference type="Pfam" id="PF09836"/>
    </source>
</evidence>
<name>A0A841HR22_9GAMM</name>
<dbReference type="EMBL" id="JACHHZ010000004">
    <property type="protein sequence ID" value="MBB6094482.1"/>
    <property type="molecule type" value="Genomic_DNA"/>
</dbReference>
<dbReference type="Pfam" id="PF09836">
    <property type="entry name" value="DUF2063"/>
    <property type="match status" value="1"/>
</dbReference>
<dbReference type="Proteomes" id="UP000588068">
    <property type="component" value="Unassembled WGS sequence"/>
</dbReference>
<dbReference type="InterPro" id="IPR018640">
    <property type="entry name" value="DUF2063"/>
</dbReference>
<dbReference type="Gene3D" id="1.10.150.690">
    <property type="entry name" value="DUF2063"/>
    <property type="match status" value="1"/>
</dbReference>
<feature type="domain" description="Putative DNA-binding" evidence="1">
    <location>
        <begin position="5"/>
        <end position="97"/>
    </location>
</feature>
<gene>
    <name evidence="2" type="ORF">HNQ60_003369</name>
</gene>
<accession>A0A841HR22</accession>
<evidence type="ECO:0000313" key="3">
    <source>
        <dbReference type="Proteomes" id="UP000588068"/>
    </source>
</evidence>
<dbReference type="AlphaFoldDB" id="A0A841HR22"/>